<protein>
    <recommendedName>
        <fullName evidence="4">ribonuclease Z</fullName>
        <ecNumber evidence="4">3.1.26.11</ecNumber>
    </recommendedName>
</protein>
<keyword evidence="7" id="KW-0479">Metal-binding</keyword>
<keyword evidence="6" id="KW-0540">Nuclease</keyword>
<comment type="cofactor">
    <cofactor evidence="2">
        <name>Zn(2+)</name>
        <dbReference type="ChEBI" id="CHEBI:29105"/>
    </cofactor>
</comment>
<keyword evidence="5" id="KW-0819">tRNA processing</keyword>
<dbReference type="GO" id="GO:0042781">
    <property type="term" value="F:3'-tRNA processing endoribonuclease activity"/>
    <property type="evidence" value="ECO:0007669"/>
    <property type="project" value="UniProtKB-EC"/>
</dbReference>
<dbReference type="GO" id="GO:0005739">
    <property type="term" value="C:mitochondrion"/>
    <property type="evidence" value="ECO:0007669"/>
    <property type="project" value="TreeGrafter"/>
</dbReference>
<comment type="catalytic activity">
    <reaction evidence="1">
        <text>Endonucleolytic cleavage of RNA, removing extra 3' nucleotides from tRNA precursor, generating 3' termini of tRNAs. A 3'-hydroxy group is left at the tRNA terminus and a 5'-phosphoryl group is left at the trailer molecule.</text>
        <dbReference type="EC" id="3.1.26.11"/>
    </reaction>
</comment>
<evidence type="ECO:0000256" key="6">
    <source>
        <dbReference type="ARBA" id="ARBA00022722"/>
    </source>
</evidence>
<evidence type="ECO:0000256" key="4">
    <source>
        <dbReference type="ARBA" id="ARBA00012477"/>
    </source>
</evidence>
<dbReference type="GO" id="GO:1990180">
    <property type="term" value="P:mitochondrial tRNA 3'-end processing"/>
    <property type="evidence" value="ECO:0007669"/>
    <property type="project" value="TreeGrafter"/>
</dbReference>
<evidence type="ECO:0000256" key="3">
    <source>
        <dbReference type="ARBA" id="ARBA00007823"/>
    </source>
</evidence>
<evidence type="ECO:0000256" key="2">
    <source>
        <dbReference type="ARBA" id="ARBA00001947"/>
    </source>
</evidence>
<dbReference type="EC" id="3.1.26.11" evidence="4"/>
<proteinExistence type="inferred from homology"/>
<accession>A0A2G8S1E0</accession>
<dbReference type="GO" id="GO:0046872">
    <property type="term" value="F:metal ion binding"/>
    <property type="evidence" value="ECO:0007669"/>
    <property type="project" value="UniProtKB-KW"/>
</dbReference>
<keyword evidence="9" id="KW-0378">Hydrolase</keyword>
<sequence length="123" mass="13676">MPTENLVKAGRDVTLLIHESSMSPEEEDLAREKAHSTSAQAIDVGTRMRAQKLLLTHFSARYPGMPPRQAEAAGGPLIGLAFDYSRIRLGDMWKLNTYLPAIQHTLDEIGDDEPMEIDLTKSQ</sequence>
<dbReference type="PANTHER" id="PTHR12553">
    <property type="entry name" value="ZINC PHOSPHODIESTERASE ELAC PROTEIN 2"/>
    <property type="match status" value="1"/>
</dbReference>
<keyword evidence="8" id="KW-0255">Endonuclease</keyword>
<evidence type="ECO:0000256" key="9">
    <source>
        <dbReference type="ARBA" id="ARBA00022801"/>
    </source>
</evidence>
<reference evidence="11 12" key="1">
    <citation type="journal article" date="2015" name="Sci. Rep.">
        <title>Chromosome-level genome map provides insights into diverse defense mechanisms in the medicinal fungus Ganoderma sinense.</title>
        <authorList>
            <person name="Zhu Y."/>
            <person name="Xu J."/>
            <person name="Sun C."/>
            <person name="Zhou S."/>
            <person name="Xu H."/>
            <person name="Nelson D.R."/>
            <person name="Qian J."/>
            <person name="Song J."/>
            <person name="Luo H."/>
            <person name="Xiang L."/>
            <person name="Li Y."/>
            <person name="Xu Z."/>
            <person name="Ji A."/>
            <person name="Wang L."/>
            <person name="Lu S."/>
            <person name="Hayward A."/>
            <person name="Sun W."/>
            <person name="Li X."/>
            <person name="Schwartz D.C."/>
            <person name="Wang Y."/>
            <person name="Chen S."/>
        </authorList>
    </citation>
    <scope>NUCLEOTIDE SEQUENCE [LARGE SCALE GENOMIC DNA]</scope>
    <source>
        <strain evidence="11 12">ZZ0214-1</strain>
    </source>
</reference>
<dbReference type="OrthoDB" id="527344at2759"/>
<dbReference type="Gene3D" id="3.60.15.10">
    <property type="entry name" value="Ribonuclease Z/Hydroxyacylglutathione hydrolase-like"/>
    <property type="match status" value="1"/>
</dbReference>
<evidence type="ECO:0000256" key="7">
    <source>
        <dbReference type="ARBA" id="ARBA00022723"/>
    </source>
</evidence>
<evidence type="ECO:0000256" key="5">
    <source>
        <dbReference type="ARBA" id="ARBA00022694"/>
    </source>
</evidence>
<evidence type="ECO:0000256" key="8">
    <source>
        <dbReference type="ARBA" id="ARBA00022759"/>
    </source>
</evidence>
<dbReference type="InterPro" id="IPR047151">
    <property type="entry name" value="RNZ2-like"/>
</dbReference>
<dbReference type="STRING" id="1077348.A0A2G8S1E0"/>
<dbReference type="AlphaFoldDB" id="A0A2G8S1E0"/>
<gene>
    <name evidence="11" type="ORF">GSI_10726</name>
</gene>
<dbReference type="EMBL" id="AYKW01000034">
    <property type="protein sequence ID" value="PIL27575.1"/>
    <property type="molecule type" value="Genomic_DNA"/>
</dbReference>
<keyword evidence="10" id="KW-0862">Zinc</keyword>
<evidence type="ECO:0000313" key="12">
    <source>
        <dbReference type="Proteomes" id="UP000230002"/>
    </source>
</evidence>
<dbReference type="InterPro" id="IPR036866">
    <property type="entry name" value="RibonucZ/Hydroxyglut_hydro"/>
</dbReference>
<dbReference type="Proteomes" id="UP000230002">
    <property type="component" value="Unassembled WGS sequence"/>
</dbReference>
<keyword evidence="12" id="KW-1185">Reference proteome</keyword>
<dbReference type="PANTHER" id="PTHR12553:SF49">
    <property type="entry name" value="ZINC PHOSPHODIESTERASE ELAC PROTEIN 2"/>
    <property type="match status" value="1"/>
</dbReference>
<comment type="caution">
    <text evidence="11">The sequence shown here is derived from an EMBL/GenBank/DDBJ whole genome shotgun (WGS) entry which is preliminary data.</text>
</comment>
<evidence type="ECO:0000313" key="11">
    <source>
        <dbReference type="EMBL" id="PIL27575.1"/>
    </source>
</evidence>
<dbReference type="SUPFAM" id="SSF56281">
    <property type="entry name" value="Metallo-hydrolase/oxidoreductase"/>
    <property type="match status" value="1"/>
</dbReference>
<evidence type="ECO:0000256" key="10">
    <source>
        <dbReference type="ARBA" id="ARBA00022833"/>
    </source>
</evidence>
<comment type="similarity">
    <text evidence="3">Belongs to the RNase Z family.</text>
</comment>
<organism evidence="11 12">
    <name type="scientific">Ganoderma sinense ZZ0214-1</name>
    <dbReference type="NCBI Taxonomy" id="1077348"/>
    <lineage>
        <taxon>Eukaryota</taxon>
        <taxon>Fungi</taxon>
        <taxon>Dikarya</taxon>
        <taxon>Basidiomycota</taxon>
        <taxon>Agaricomycotina</taxon>
        <taxon>Agaricomycetes</taxon>
        <taxon>Polyporales</taxon>
        <taxon>Polyporaceae</taxon>
        <taxon>Ganoderma</taxon>
    </lineage>
</organism>
<evidence type="ECO:0000256" key="1">
    <source>
        <dbReference type="ARBA" id="ARBA00000402"/>
    </source>
</evidence>
<name>A0A2G8S1E0_9APHY</name>